<dbReference type="OrthoDB" id="242257at2759"/>
<proteinExistence type="predicted"/>
<dbReference type="GO" id="GO:0005829">
    <property type="term" value="C:cytosol"/>
    <property type="evidence" value="ECO:0007669"/>
    <property type="project" value="TreeGrafter"/>
</dbReference>
<keyword evidence="1" id="KW-0479">Metal-binding</keyword>
<dbReference type="PANTHER" id="PTHR22968">
    <property type="entry name" value="PROTEIN KINASE C, MU"/>
    <property type="match status" value="1"/>
</dbReference>
<evidence type="ECO:0000259" key="3">
    <source>
        <dbReference type="PROSITE" id="PS50081"/>
    </source>
</evidence>
<evidence type="ECO:0000313" key="4">
    <source>
        <dbReference type="Proteomes" id="UP000694843"/>
    </source>
</evidence>
<dbReference type="OMA" id="WAIRCEG"/>
<evidence type="ECO:0000313" key="5">
    <source>
        <dbReference type="RefSeq" id="XP_018009699.1"/>
    </source>
</evidence>
<name>A0A8B7N8T6_HYAAZ</name>
<protein>
    <submittedName>
        <fullName evidence="5">Diacylglycerol kinase theta-like</fullName>
    </submittedName>
</protein>
<dbReference type="PANTHER" id="PTHR22968:SF14">
    <property type="entry name" value="PROTEIN KINASE C"/>
    <property type="match status" value="1"/>
</dbReference>
<dbReference type="InterPro" id="IPR046349">
    <property type="entry name" value="C1-like_sf"/>
</dbReference>
<dbReference type="PROSITE" id="PS50081">
    <property type="entry name" value="ZF_DAG_PE_2"/>
    <property type="match status" value="1"/>
</dbReference>
<dbReference type="RefSeq" id="XP_018009699.1">
    <property type="nucleotide sequence ID" value="XM_018154210.2"/>
</dbReference>
<dbReference type="Gene3D" id="3.30.60.20">
    <property type="match status" value="1"/>
</dbReference>
<dbReference type="GO" id="GO:0008270">
    <property type="term" value="F:zinc ion binding"/>
    <property type="evidence" value="ECO:0007669"/>
    <property type="project" value="UniProtKB-KW"/>
</dbReference>
<dbReference type="GO" id="GO:0035556">
    <property type="term" value="P:intracellular signal transduction"/>
    <property type="evidence" value="ECO:0007669"/>
    <property type="project" value="TreeGrafter"/>
</dbReference>
<dbReference type="SUPFAM" id="SSF57889">
    <property type="entry name" value="Cysteine-rich domain"/>
    <property type="match status" value="1"/>
</dbReference>
<dbReference type="AlphaFoldDB" id="A0A8B7N8T6"/>
<keyword evidence="2" id="KW-0862">Zinc</keyword>
<dbReference type="PRINTS" id="PR00008">
    <property type="entry name" value="DAGPEDOMAIN"/>
</dbReference>
<dbReference type="SMART" id="SM00109">
    <property type="entry name" value="C1"/>
    <property type="match status" value="1"/>
</dbReference>
<dbReference type="GeneID" id="108667216"/>
<dbReference type="PROSITE" id="PS00479">
    <property type="entry name" value="ZF_DAG_PE_1"/>
    <property type="match status" value="1"/>
</dbReference>
<dbReference type="GO" id="GO:0016020">
    <property type="term" value="C:membrane"/>
    <property type="evidence" value="ECO:0007669"/>
    <property type="project" value="UniProtKB-SubCell"/>
</dbReference>
<dbReference type="Pfam" id="PF00130">
    <property type="entry name" value="C1_1"/>
    <property type="match status" value="1"/>
</dbReference>
<dbReference type="GO" id="GO:0007200">
    <property type="term" value="P:phospholipase C-activating G protein-coupled receptor signaling pathway"/>
    <property type="evidence" value="ECO:0007669"/>
    <property type="project" value="TreeGrafter"/>
</dbReference>
<organism evidence="4 5">
    <name type="scientific">Hyalella azteca</name>
    <name type="common">Amphipod</name>
    <dbReference type="NCBI Taxonomy" id="294128"/>
    <lineage>
        <taxon>Eukaryota</taxon>
        <taxon>Metazoa</taxon>
        <taxon>Ecdysozoa</taxon>
        <taxon>Arthropoda</taxon>
        <taxon>Crustacea</taxon>
        <taxon>Multicrustacea</taxon>
        <taxon>Malacostraca</taxon>
        <taxon>Eumalacostraca</taxon>
        <taxon>Peracarida</taxon>
        <taxon>Amphipoda</taxon>
        <taxon>Senticaudata</taxon>
        <taxon>Talitrida</taxon>
        <taxon>Talitroidea</taxon>
        <taxon>Hyalellidae</taxon>
        <taxon>Hyalella</taxon>
    </lineage>
</organism>
<dbReference type="InterPro" id="IPR002219">
    <property type="entry name" value="PKC_DAG/PE"/>
</dbReference>
<dbReference type="Proteomes" id="UP000694843">
    <property type="component" value="Unplaced"/>
</dbReference>
<dbReference type="KEGG" id="hazt:108667216"/>
<dbReference type="CDD" id="cd20803">
    <property type="entry name" value="C1_DGKtheta_typeV_rpt1"/>
    <property type="match status" value="1"/>
</dbReference>
<evidence type="ECO:0000256" key="2">
    <source>
        <dbReference type="ARBA" id="ARBA00022833"/>
    </source>
</evidence>
<dbReference type="InterPro" id="IPR020454">
    <property type="entry name" value="DAG/PE-bd"/>
</dbReference>
<reference evidence="5" key="1">
    <citation type="submission" date="2025-08" db="UniProtKB">
        <authorList>
            <consortium name="RefSeq"/>
        </authorList>
    </citation>
    <scope>IDENTIFICATION</scope>
    <source>
        <tissue evidence="5">Whole organism</tissue>
    </source>
</reference>
<evidence type="ECO:0000256" key="1">
    <source>
        <dbReference type="ARBA" id="ARBA00022723"/>
    </source>
</evidence>
<feature type="domain" description="Phorbol-ester/DAG-type" evidence="3">
    <location>
        <begin position="42"/>
        <end position="92"/>
    </location>
</feature>
<sequence length="156" mass="17437">MTTQDLTANLTSSNNASMALTSVSSSSQHHHNQAAAASSQTAHCFVKKTFHKPVYCHHCTDLLWGIIGQGYTCEVCNFVVHDKCMRTVVSPCSSIAPTLVKTPSAHCWSEPGHHRRKHCNVCRKKLEDAWAIRCEGERRPHNTSEPIWGQIKSCFY</sequence>
<accession>A0A8B7N8T6</accession>
<gene>
    <name evidence="5" type="primary">LOC108667216</name>
</gene>
<dbReference type="GO" id="GO:0004674">
    <property type="term" value="F:protein serine/threonine kinase activity"/>
    <property type="evidence" value="ECO:0007669"/>
    <property type="project" value="UniProtKB-KW"/>
</dbReference>
<keyword evidence="4" id="KW-1185">Reference proteome</keyword>